<dbReference type="AlphaFoldDB" id="A7SEU1"/>
<dbReference type="PhylomeDB" id="A7SEU1"/>
<dbReference type="eggNOG" id="KOG0255">
    <property type="taxonomic scope" value="Eukaryota"/>
</dbReference>
<feature type="transmembrane region" description="Helical" evidence="5">
    <location>
        <begin position="366"/>
        <end position="385"/>
    </location>
</feature>
<dbReference type="OMA" id="PRFHCAT"/>
<gene>
    <name evidence="7" type="ORF">NEMVEDRAFT_v1g211167</name>
</gene>
<dbReference type="SUPFAM" id="SSF103473">
    <property type="entry name" value="MFS general substrate transporter"/>
    <property type="match status" value="1"/>
</dbReference>
<evidence type="ECO:0000256" key="1">
    <source>
        <dbReference type="ARBA" id="ARBA00004141"/>
    </source>
</evidence>
<dbReference type="InterPro" id="IPR005829">
    <property type="entry name" value="Sugar_transporter_CS"/>
</dbReference>
<dbReference type="PROSITE" id="PS50850">
    <property type="entry name" value="MFS"/>
    <property type="match status" value="1"/>
</dbReference>
<dbReference type="GO" id="GO:0022857">
    <property type="term" value="F:transmembrane transporter activity"/>
    <property type="evidence" value="ECO:0007669"/>
    <property type="project" value="InterPro"/>
</dbReference>
<dbReference type="HOGENOM" id="CLU_408434_0_0_1"/>
<feature type="transmembrane region" description="Helical" evidence="5">
    <location>
        <begin position="490"/>
        <end position="508"/>
    </location>
</feature>
<evidence type="ECO:0000256" key="2">
    <source>
        <dbReference type="ARBA" id="ARBA00022692"/>
    </source>
</evidence>
<reference evidence="7 8" key="1">
    <citation type="journal article" date="2007" name="Science">
        <title>Sea anemone genome reveals ancestral eumetazoan gene repertoire and genomic organization.</title>
        <authorList>
            <person name="Putnam N.H."/>
            <person name="Srivastava M."/>
            <person name="Hellsten U."/>
            <person name="Dirks B."/>
            <person name="Chapman J."/>
            <person name="Salamov A."/>
            <person name="Terry A."/>
            <person name="Shapiro H."/>
            <person name="Lindquist E."/>
            <person name="Kapitonov V.V."/>
            <person name="Jurka J."/>
            <person name="Genikhovich G."/>
            <person name="Grigoriev I.V."/>
            <person name="Lucas S.M."/>
            <person name="Steele R.E."/>
            <person name="Finnerty J.R."/>
            <person name="Technau U."/>
            <person name="Martindale M.Q."/>
            <person name="Rokhsar D.S."/>
        </authorList>
    </citation>
    <scope>NUCLEOTIDE SEQUENCE [LARGE SCALE GENOMIC DNA]</scope>
    <source>
        <strain evidence="8">CH2 X CH6</strain>
    </source>
</reference>
<feature type="transmembrane region" description="Helical" evidence="5">
    <location>
        <begin position="515"/>
        <end position="534"/>
    </location>
</feature>
<keyword evidence="4 5" id="KW-0472">Membrane</keyword>
<dbReference type="STRING" id="45351.A7SEU1"/>
<feature type="transmembrane region" description="Helical" evidence="5">
    <location>
        <begin position="248"/>
        <end position="269"/>
    </location>
</feature>
<dbReference type="InterPro" id="IPR005828">
    <property type="entry name" value="MFS_sugar_transport-like"/>
</dbReference>
<dbReference type="Proteomes" id="UP000001593">
    <property type="component" value="Unassembled WGS sequence"/>
</dbReference>
<dbReference type="PANTHER" id="PTHR24064">
    <property type="entry name" value="SOLUTE CARRIER FAMILY 22 MEMBER"/>
    <property type="match status" value="1"/>
</dbReference>
<feature type="transmembrane region" description="Helical" evidence="5">
    <location>
        <begin position="306"/>
        <end position="327"/>
    </location>
</feature>
<comment type="subcellular location">
    <subcellularLocation>
        <location evidence="1">Membrane</location>
        <topology evidence="1">Multi-pass membrane protein</topology>
    </subcellularLocation>
</comment>
<feature type="transmembrane region" description="Helical" evidence="5">
    <location>
        <begin position="40"/>
        <end position="62"/>
    </location>
</feature>
<dbReference type="InterPro" id="IPR020846">
    <property type="entry name" value="MFS_dom"/>
</dbReference>
<feature type="transmembrane region" description="Helical" evidence="5">
    <location>
        <begin position="606"/>
        <end position="626"/>
    </location>
</feature>
<feature type="transmembrane region" description="Helical" evidence="5">
    <location>
        <begin position="179"/>
        <end position="202"/>
    </location>
</feature>
<evidence type="ECO:0000313" key="7">
    <source>
        <dbReference type="EMBL" id="EDO37766.1"/>
    </source>
</evidence>
<dbReference type="EMBL" id="DS469639">
    <property type="protein sequence ID" value="EDO37766.1"/>
    <property type="molecule type" value="Genomic_DNA"/>
</dbReference>
<feature type="transmembrane region" description="Helical" evidence="5">
    <location>
        <begin position="457"/>
        <end position="478"/>
    </location>
</feature>
<dbReference type="Pfam" id="PF00083">
    <property type="entry name" value="Sugar_tr"/>
    <property type="match status" value="1"/>
</dbReference>
<evidence type="ECO:0000256" key="4">
    <source>
        <dbReference type="ARBA" id="ARBA00023136"/>
    </source>
</evidence>
<dbReference type="PROSITE" id="PS00216">
    <property type="entry name" value="SUGAR_TRANSPORT_1"/>
    <property type="match status" value="1"/>
</dbReference>
<feature type="domain" description="Major facilitator superfamily (MFS) profile" evidence="6">
    <location>
        <begin position="181"/>
        <end position="631"/>
    </location>
</feature>
<keyword evidence="3 5" id="KW-1133">Transmembrane helix</keyword>
<evidence type="ECO:0000259" key="6">
    <source>
        <dbReference type="PROSITE" id="PS50850"/>
    </source>
</evidence>
<dbReference type="InParanoid" id="A7SEU1"/>
<proteinExistence type="predicted"/>
<feature type="transmembrane region" description="Helical" evidence="5">
    <location>
        <begin position="575"/>
        <end position="594"/>
    </location>
</feature>
<dbReference type="Gene3D" id="1.20.1250.20">
    <property type="entry name" value="MFS general substrate transporter like domains"/>
    <property type="match status" value="1"/>
</dbReference>
<dbReference type="GO" id="GO:0016020">
    <property type="term" value="C:membrane"/>
    <property type="evidence" value="ECO:0007669"/>
    <property type="project" value="UniProtKB-SubCell"/>
</dbReference>
<evidence type="ECO:0000256" key="5">
    <source>
        <dbReference type="SAM" id="Phobius"/>
    </source>
</evidence>
<feature type="transmembrane region" description="Helical" evidence="5">
    <location>
        <begin position="281"/>
        <end position="300"/>
    </location>
</feature>
<sequence>MDDDHWAISGLKPNSISTKQNHFDDIFAHVRSFGSYQRTLWVVFYFLMFPVCGQFVSVVFAFGTPRFHCATPNLTCFPNTCCDNCTEYEFDGPMRTTVSEVGGGRGEVRGAWDGKGFSYRWRRTLTEKSANKPLSKTKHKMDDDHWAISGLKPNSTSTKQNHFDDIFAHVRSFGSYQRALWVVFYFLMFPVCGQFVSVVFAFGTPRFHCATPNLTCFPNTCCDNCTEYEFDGPMRTTVSEWNLICDRAYLGATLQSCFFVGMLVGSLVSGFISDAWGRKKCFYLSYALMVVAGVSCVFVDCISFFAFLRFVVGAGTAGAMLSEYVLISEYVGPKARTLIAIYTTLTWMTTELVNYAVAFFVRDWKILLVIYTAPGVLAIFLWRWIPESPRWLVAHGYVDGAHSVIMKYGPKKGKESVDSAALRDLIQNIRQDQINEEKEAKKYTPLDMLRGKKLRKWTFILAFQWFAVSLLAFGTYIFVSQLAGDIYTNYFIMNGIGFINIPIQWVLFKRVGRRLTHGCCAITVAVVLFIMLAIHKDYPLTTTTMAIVTSVIGNMNWASIYLITSELFPTLLRNIATGVGSTSARVGAIIAPYIGMTAQFPGLSLALPVSIFGAVALLNGALSYWLPETLFAKMHQTIEEAEAAKDYYGIPCCGGKPLREEKDTELQELTIQL</sequence>
<keyword evidence="2 5" id="KW-0812">Transmembrane</keyword>
<accession>A7SEU1</accession>
<evidence type="ECO:0000313" key="8">
    <source>
        <dbReference type="Proteomes" id="UP000001593"/>
    </source>
</evidence>
<keyword evidence="8" id="KW-1185">Reference proteome</keyword>
<evidence type="ECO:0000256" key="3">
    <source>
        <dbReference type="ARBA" id="ARBA00022989"/>
    </source>
</evidence>
<organism evidence="7 8">
    <name type="scientific">Nematostella vectensis</name>
    <name type="common">Starlet sea anemone</name>
    <dbReference type="NCBI Taxonomy" id="45351"/>
    <lineage>
        <taxon>Eukaryota</taxon>
        <taxon>Metazoa</taxon>
        <taxon>Cnidaria</taxon>
        <taxon>Anthozoa</taxon>
        <taxon>Hexacorallia</taxon>
        <taxon>Actiniaria</taxon>
        <taxon>Edwardsiidae</taxon>
        <taxon>Nematostella</taxon>
    </lineage>
</organism>
<feature type="transmembrane region" description="Helical" evidence="5">
    <location>
        <begin position="540"/>
        <end position="563"/>
    </location>
</feature>
<feature type="transmembrane region" description="Helical" evidence="5">
    <location>
        <begin position="339"/>
        <end position="360"/>
    </location>
</feature>
<dbReference type="InterPro" id="IPR036259">
    <property type="entry name" value="MFS_trans_sf"/>
</dbReference>
<name>A7SEU1_NEMVE</name>
<protein>
    <recommendedName>
        <fullName evidence="6">Major facilitator superfamily (MFS) profile domain-containing protein</fullName>
    </recommendedName>
</protein>